<keyword evidence="2" id="KW-1185">Reference proteome</keyword>
<organism evidence="1 2">
    <name type="scientific">Cryptosporangium minutisporangium</name>
    <dbReference type="NCBI Taxonomy" id="113569"/>
    <lineage>
        <taxon>Bacteria</taxon>
        <taxon>Bacillati</taxon>
        <taxon>Actinomycetota</taxon>
        <taxon>Actinomycetes</taxon>
        <taxon>Cryptosporangiales</taxon>
        <taxon>Cryptosporangiaceae</taxon>
        <taxon>Cryptosporangium</taxon>
    </lineage>
</organism>
<name>A0ABP6SV39_9ACTN</name>
<gene>
    <name evidence="1" type="ORF">GCM10020369_23430</name>
</gene>
<comment type="caution">
    <text evidence="1">The sequence shown here is derived from an EMBL/GenBank/DDBJ whole genome shotgun (WGS) entry which is preliminary data.</text>
</comment>
<reference evidence="2" key="1">
    <citation type="journal article" date="2019" name="Int. J. Syst. Evol. Microbiol.">
        <title>The Global Catalogue of Microorganisms (GCM) 10K type strain sequencing project: providing services to taxonomists for standard genome sequencing and annotation.</title>
        <authorList>
            <consortium name="The Broad Institute Genomics Platform"/>
            <consortium name="The Broad Institute Genome Sequencing Center for Infectious Disease"/>
            <person name="Wu L."/>
            <person name="Ma J."/>
        </authorList>
    </citation>
    <scope>NUCLEOTIDE SEQUENCE [LARGE SCALE GENOMIC DNA]</scope>
    <source>
        <strain evidence="2">JCM 9458</strain>
    </source>
</reference>
<proteinExistence type="predicted"/>
<dbReference type="Proteomes" id="UP001501676">
    <property type="component" value="Unassembled WGS sequence"/>
</dbReference>
<evidence type="ECO:0000313" key="2">
    <source>
        <dbReference type="Proteomes" id="UP001501676"/>
    </source>
</evidence>
<dbReference type="RefSeq" id="WP_345728073.1">
    <property type="nucleotide sequence ID" value="NZ_BAAAYN010000016.1"/>
</dbReference>
<evidence type="ECO:0000313" key="1">
    <source>
        <dbReference type="EMBL" id="GAA3386374.1"/>
    </source>
</evidence>
<dbReference type="EMBL" id="BAAAYN010000016">
    <property type="protein sequence ID" value="GAA3386374.1"/>
    <property type="molecule type" value="Genomic_DNA"/>
</dbReference>
<accession>A0ABP6SV39</accession>
<sequence>MIIGVIEYISSSGQTPTVIVGDDEASVRQQAMRLICGTVSRGAAFEINDAWIAANPAPDLDGPDATAAWYAAFCGTSSDLALSLYTRSVDPAAAEVYADQYYDLRAAS</sequence>
<protein>
    <submittedName>
        <fullName evidence="1">Uncharacterized protein</fullName>
    </submittedName>
</protein>